<feature type="compositionally biased region" description="Low complexity" evidence="1">
    <location>
        <begin position="360"/>
        <end position="399"/>
    </location>
</feature>
<keyword evidence="3" id="KW-0808">Transferase</keyword>
<dbReference type="GO" id="GO:0008017">
    <property type="term" value="F:microtubule binding"/>
    <property type="evidence" value="ECO:0007669"/>
    <property type="project" value="InterPro"/>
</dbReference>
<name>A0AAW0F6L1_9TRYP</name>
<dbReference type="InterPro" id="IPR011989">
    <property type="entry name" value="ARM-like"/>
</dbReference>
<dbReference type="Pfam" id="PF23606">
    <property type="entry name" value="HEAT_ULK4"/>
    <property type="match status" value="1"/>
</dbReference>
<dbReference type="InterPro" id="IPR044591">
    <property type="entry name" value="RUK"/>
</dbReference>
<dbReference type="Gene3D" id="1.25.10.10">
    <property type="entry name" value="Leucine-rich Repeat Variant"/>
    <property type="match status" value="1"/>
</dbReference>
<dbReference type="SUPFAM" id="SSF48371">
    <property type="entry name" value="ARM repeat"/>
    <property type="match status" value="1"/>
</dbReference>
<dbReference type="Pfam" id="PF00069">
    <property type="entry name" value="Pkinase"/>
    <property type="match status" value="1"/>
</dbReference>
<dbReference type="SUPFAM" id="SSF56112">
    <property type="entry name" value="Protein kinase-like (PK-like)"/>
    <property type="match status" value="1"/>
</dbReference>
<protein>
    <submittedName>
        <fullName evidence="3">Protein kinase</fullName>
    </submittedName>
</protein>
<sequence length="1321" mass="143476">MNNYVLNDEIGQGSFSTIYKGRYRTTTEFYAIASIDKKRRERVVNCVHLLRAMRHPNIIEFHNWYETNNHLWIITEYCTGGDLSTILRSNISLTTKAVQAFGRDIAVGLMYIHSRGVLYNDLQTRNLLMDSAAMLRFHDFSLGCEFRVASARPLVGTPLYMAPELFVAERPLYSMASDLWSFGCVLHELATGRPPFAAADLEVLLTEIITGATPDMPDSPESLQALVRGLLEKDPLKRFTWADVAHSDFWDEPFSPPSNGFPAHVEWEDYKRGRGGRAASQQGWTEIEVQAAVAHAVAAAKSNASSHNVEERERATATLNVAKELDFTASAAQRAALVVERPPERTPERATRSADHGGVARSSAARTSPSTTTASNAVNANGSSSSATTSARRSRLTGSHANADAGPQRRRVSKGRGTTSGRASGASAVAYDGGRAVYATNFSGASEDRPTEANLRVFADGALRHLSVSDLLPHQTDQHIRPLSNNSRIEYMPEPCYVAATLGFAPLKASEISQLEPAEHTAFFRTLYVALSNLRSGYDHVLNVMNYVMSLCGDAEVARSSVNSSVMPLCVKHAGRKNAPAGFRATAALIMGLLVRMTAFITPEVASSSILHDVMQLFESETDISVRRKLLACIGEFLFYIAVQQEKQRSMWNVHPPTVKRICAAALDSDDDVLKHYAAKMIENMASTAQKEMTLELFAEPVFIDKLLAVFALPAVERRSEDMRSDAACAAFKLAMAKDELILTVMQSKRVPVTSYAAVMQRSTTTHTMQMLLTFLNHAIVKGLVSLQNPFARMWSQAALDSRSSGSSTSSRRGSPFVSSLSAEEAEEVVGNALFVSEDFLENLSEAIEQAPVAVYGKTLLFVMLVGCVGGNMICHILNGRIVPFLDRLVRDADSYVRQCGSAMSAFLGWFVAEKLACIARRVSSTTTPPHLAAIQQLLNNSAVRGVIDFQKGVFQSLSTCIDKAMGNTLYSTYMDDFNSIADRFVESSEVVLRYEESICLHLATSYAEMLRRKEESGRFTAIRFLTSVMVPLSAEVTATRKESSCAASAARQVLSAVAPNVPSLLHETSPIPTNTMRLLVTCGEMAQSTLSALVSEQLLGSIVEYMNSSGNDDDMYYPLSFVHLCLLVCQRADVFNSVVHQGLCALALQTLGTAVDGKHDQLVEMCCNLIAVVVRRAAGGEPSSRVASQCASCLKKDFIGAVLLPLCADGANSIALMEAAASAVEDFARISAVARSDLTSTSTVAVWTAALSSALLTSTKRAVAASLLVAFSTACESTPRDVLQGLRRDTRLAAVVESAANSTHMRTVASEASRVLKMLS</sequence>
<dbReference type="InterPro" id="IPR056981">
    <property type="entry name" value="HEAT_ULK4_RUNKEL"/>
</dbReference>
<evidence type="ECO:0000313" key="4">
    <source>
        <dbReference type="Proteomes" id="UP001430356"/>
    </source>
</evidence>
<keyword evidence="3" id="KW-0418">Kinase</keyword>
<dbReference type="EMBL" id="JAECZO010000010">
    <property type="protein sequence ID" value="KAK7201011.1"/>
    <property type="molecule type" value="Genomic_DNA"/>
</dbReference>
<dbReference type="GO" id="GO:0004672">
    <property type="term" value="F:protein kinase activity"/>
    <property type="evidence" value="ECO:0007669"/>
    <property type="project" value="InterPro"/>
</dbReference>
<evidence type="ECO:0000256" key="1">
    <source>
        <dbReference type="SAM" id="MobiDB-lite"/>
    </source>
</evidence>
<comment type="caution">
    <text evidence="3">The sequence shown here is derived from an EMBL/GenBank/DDBJ whole genome shotgun (WGS) entry which is preliminary data.</text>
</comment>
<dbReference type="PANTHER" id="PTHR46562:SF1">
    <property type="entry name" value="SERINE_THREONINE-PROTEIN KINASE ULK4"/>
    <property type="match status" value="1"/>
</dbReference>
<evidence type="ECO:0000259" key="2">
    <source>
        <dbReference type="PROSITE" id="PS50011"/>
    </source>
</evidence>
<dbReference type="PANTHER" id="PTHR46562">
    <property type="entry name" value="SERINE/THREONINE-KINASE ULK4-LIKE PROTEIN-RELATED"/>
    <property type="match status" value="1"/>
</dbReference>
<feature type="compositionally biased region" description="Basic and acidic residues" evidence="1">
    <location>
        <begin position="341"/>
        <end position="355"/>
    </location>
</feature>
<keyword evidence="4" id="KW-1185">Reference proteome</keyword>
<dbReference type="InterPro" id="IPR000719">
    <property type="entry name" value="Prot_kinase_dom"/>
</dbReference>
<feature type="domain" description="Protein kinase" evidence="2">
    <location>
        <begin position="4"/>
        <end position="249"/>
    </location>
</feature>
<dbReference type="PROSITE" id="PS50011">
    <property type="entry name" value="PROTEIN_KINASE_DOM"/>
    <property type="match status" value="1"/>
</dbReference>
<dbReference type="InterPro" id="IPR011009">
    <property type="entry name" value="Kinase-like_dom_sf"/>
</dbReference>
<dbReference type="Proteomes" id="UP001430356">
    <property type="component" value="Unassembled WGS sequence"/>
</dbReference>
<proteinExistence type="predicted"/>
<gene>
    <name evidence="3" type="ORF">NESM_000160600</name>
</gene>
<evidence type="ECO:0000313" key="3">
    <source>
        <dbReference type="EMBL" id="KAK7201011.1"/>
    </source>
</evidence>
<dbReference type="InterPro" id="IPR016024">
    <property type="entry name" value="ARM-type_fold"/>
</dbReference>
<dbReference type="Gene3D" id="1.10.510.10">
    <property type="entry name" value="Transferase(Phosphotransferase) domain 1"/>
    <property type="match status" value="1"/>
</dbReference>
<organism evidence="3 4">
    <name type="scientific">Novymonas esmeraldas</name>
    <dbReference type="NCBI Taxonomy" id="1808958"/>
    <lineage>
        <taxon>Eukaryota</taxon>
        <taxon>Discoba</taxon>
        <taxon>Euglenozoa</taxon>
        <taxon>Kinetoplastea</taxon>
        <taxon>Metakinetoplastina</taxon>
        <taxon>Trypanosomatida</taxon>
        <taxon>Trypanosomatidae</taxon>
        <taxon>Novymonas</taxon>
    </lineage>
</organism>
<accession>A0AAW0F6L1</accession>
<feature type="region of interest" description="Disordered" evidence="1">
    <location>
        <begin position="337"/>
        <end position="426"/>
    </location>
</feature>
<dbReference type="GO" id="GO:0005524">
    <property type="term" value="F:ATP binding"/>
    <property type="evidence" value="ECO:0007669"/>
    <property type="project" value="InterPro"/>
</dbReference>
<reference evidence="3 4" key="1">
    <citation type="journal article" date="2021" name="MBio">
        <title>A New Model Trypanosomatid, Novymonas esmeraldas: Genomic Perception of Its 'Candidatus Pandoraea novymonadis' Endosymbiont.</title>
        <authorList>
            <person name="Zakharova A."/>
            <person name="Saura A."/>
            <person name="Butenko A."/>
            <person name="Podesvova L."/>
            <person name="Warmusova S."/>
            <person name="Kostygov A.Y."/>
            <person name="Nenarokova A."/>
            <person name="Lukes J."/>
            <person name="Opperdoes F.R."/>
            <person name="Yurchenko V."/>
        </authorList>
    </citation>
    <scope>NUCLEOTIDE SEQUENCE [LARGE SCALE GENOMIC DNA]</scope>
    <source>
        <strain evidence="3 4">E262AT.01</strain>
    </source>
</reference>